<keyword evidence="4" id="KW-1185">Reference proteome</keyword>
<dbReference type="PANTHER" id="PTHR37292">
    <property type="entry name" value="VNG6097C"/>
    <property type="match status" value="1"/>
</dbReference>
<evidence type="ECO:0000313" key="4">
    <source>
        <dbReference type="Proteomes" id="UP000503278"/>
    </source>
</evidence>
<name>A0A7L5E2V2_9SPHI</name>
<dbReference type="KEGG" id="mrob:HH214_18435"/>
<dbReference type="Pfam" id="PF03235">
    <property type="entry name" value="GmrSD_N"/>
    <property type="match status" value="1"/>
</dbReference>
<feature type="domain" description="GmrSD restriction endonucleases C-terminal" evidence="2">
    <location>
        <begin position="469"/>
        <end position="530"/>
    </location>
</feature>
<evidence type="ECO:0000259" key="2">
    <source>
        <dbReference type="Pfam" id="PF07510"/>
    </source>
</evidence>
<reference evidence="3 4" key="1">
    <citation type="submission" date="2020-04" db="EMBL/GenBank/DDBJ databases">
        <title>Genome sequencing of novel species.</title>
        <authorList>
            <person name="Heo J."/>
            <person name="Kim S.-J."/>
            <person name="Kim J.-S."/>
            <person name="Hong S.-B."/>
            <person name="Kwon S.-W."/>
        </authorList>
    </citation>
    <scope>NUCLEOTIDE SEQUENCE [LARGE SCALE GENOMIC DNA]</scope>
    <source>
        <strain evidence="3 4">F39-2</strain>
    </source>
</reference>
<dbReference type="Pfam" id="PF07510">
    <property type="entry name" value="GmrSD_C"/>
    <property type="match status" value="1"/>
</dbReference>
<dbReference type="Proteomes" id="UP000503278">
    <property type="component" value="Chromosome"/>
</dbReference>
<protein>
    <submittedName>
        <fullName evidence="3">DUF262 domain-containing protein</fullName>
    </submittedName>
</protein>
<gene>
    <name evidence="3" type="ORF">HH214_18435</name>
</gene>
<evidence type="ECO:0000313" key="3">
    <source>
        <dbReference type="EMBL" id="QJD97710.1"/>
    </source>
</evidence>
<dbReference type="RefSeq" id="WP_169610122.1">
    <property type="nucleotide sequence ID" value="NZ_CP051682.1"/>
</dbReference>
<evidence type="ECO:0000259" key="1">
    <source>
        <dbReference type="Pfam" id="PF03235"/>
    </source>
</evidence>
<dbReference type="InterPro" id="IPR004919">
    <property type="entry name" value="GmrSD_N"/>
</dbReference>
<dbReference type="PANTHER" id="PTHR37292:SF2">
    <property type="entry name" value="DUF262 DOMAIN-CONTAINING PROTEIN"/>
    <property type="match status" value="1"/>
</dbReference>
<dbReference type="EMBL" id="CP051682">
    <property type="protein sequence ID" value="QJD97710.1"/>
    <property type="molecule type" value="Genomic_DNA"/>
</dbReference>
<dbReference type="InterPro" id="IPR011089">
    <property type="entry name" value="GmrSD_C"/>
</dbReference>
<organism evidence="3 4">
    <name type="scientific">Mucilaginibacter robiniae</name>
    <dbReference type="NCBI Taxonomy" id="2728022"/>
    <lineage>
        <taxon>Bacteria</taxon>
        <taxon>Pseudomonadati</taxon>
        <taxon>Bacteroidota</taxon>
        <taxon>Sphingobacteriia</taxon>
        <taxon>Sphingobacteriales</taxon>
        <taxon>Sphingobacteriaceae</taxon>
        <taxon>Mucilaginibacter</taxon>
    </lineage>
</organism>
<feature type="domain" description="GmrSD restriction endonucleases N-terminal" evidence="1">
    <location>
        <begin position="9"/>
        <end position="257"/>
    </location>
</feature>
<proteinExistence type="predicted"/>
<dbReference type="AlphaFoldDB" id="A0A7L5E2V2"/>
<sequence>MSYQTALPIADVINDVHQKKYLLPAIQREFVWSTFQIERLFDSLMRDYPINSFLFWKVQKEHVKEYEFYEFLRDYHERNKRHNPKANVGGEEEIIAVLDGQQRLTSLYIGLKGSYAFKLPRKRYDNSQAYPERKLYLNLLSPSDNPELEFSFLFLTPKEAGANDENHFWFPVGKILDLKELHQVNQYLLENDIFTNHCKEKAIFANQALSKLNQIIHLKPTISYYLESSPVLDKVLNIFIRINSGGTILSYSDLLLSIATAQWQHKDAREEITKFVDEINEIDGGFNFNKDFVLKTCLVLNDFPNIAFKVDNFNKSNMLKIEKDWDVITKSIRLAVNLISSFGFNRDTLTSNNAIVPIAYYLKSIGLPENYEVSTHYIQDRADLKKWLIFSLLKRVFGGQSDNVLRIVRKAIQEKPGSFPLNHIIDQFKGTNKTLLFTDEDIENLTWSKYGQSGTFAVLSLLYPSLDFRNKFHIDHIYPKSKMTERHLKKKGIAKDDIETYVSYTDFLGNLQLLDAIPNIEKQNKEFDTWLTSLYNEDEIKDFRKKHYLPNVDLSLGNFIEVFNKREKLIISYLKKLLQMESSTDMIQDKII</sequence>
<accession>A0A7L5E2V2</accession>